<evidence type="ECO:0000256" key="4">
    <source>
        <dbReference type="ARBA" id="ARBA00022729"/>
    </source>
</evidence>
<evidence type="ECO:0000256" key="5">
    <source>
        <dbReference type="ARBA" id="ARBA00022801"/>
    </source>
</evidence>
<feature type="domain" description="Glycoside hydrolase family 29 N-terminal" evidence="7">
    <location>
        <begin position="324"/>
        <end position="687"/>
    </location>
</feature>
<evidence type="ECO:0000256" key="1">
    <source>
        <dbReference type="ARBA" id="ARBA00004071"/>
    </source>
</evidence>
<dbReference type="PANTHER" id="PTHR10030:SF37">
    <property type="entry name" value="ALPHA-L-FUCOSIDASE-RELATED"/>
    <property type="match status" value="1"/>
</dbReference>
<dbReference type="EMBL" id="QGML01000634">
    <property type="protein sequence ID" value="TVY91149.1"/>
    <property type="molecule type" value="Genomic_DNA"/>
</dbReference>
<sequence length="784" mass="86456">MRFQDLIQLFVVVSHSVQGSFNPKYTQNVETSIAVPIDISGVWNSRAFASGPNDADMDGSGSGYPSSYMPPPKFIYSGIEFAFPPYQSLANDSIRASGQTISVPPGKYFSAQFLAAAESGTLAEGTINATYTDGSTVSSTVLIPVWWHDYLLGGDIIFPFYFTEDKADFNKSMIYLVGSKLDPIKELVSLQLPAETTGIHVFSLSMWPAGGTSNVHLEVQMARSTQKWIAGDNNVQIVEVLINNAGSVWVEGHNEVQVTVQSHGYKTVKPAIIKRLRPGDQVKVEVGVATTAKVGSTGKATVQVASRNKTYTEYEFQATFGVIPYEATFDSVYTHESPGWFDDSKYGIFIHWGLYSVPAWGNSGSNETYAEWYWWNMNAGRDTSDQSYEFNLEKYGPHHKYDDFMQNFTASAWDPREWVDLFANAGANYFVQTTKHHDGFALFDVSANATLRTSVAQSPHRNFLQRINTSPSCVKGHTSVYPSGSIPHMAHMGWEDGRGVSENFPGGDVKLTSVENATNPYTNQTLPYTGFVEVDDFLQEIMLPQMQSLAAMGTDIMWCDAGGANVSVEFAAPWFNAASAENRQVVMNNRCGIPGDFDTPEYSRLSISQPRKWESNMGMDPYSYGYNQATATSSYMNASTIVTTLVDVISKNGNLVLDIGPTGNGSILQVEKDNLLEAGVWIQSHGEAIFNTTYWFITPGEGDFIRFTQTLDAFYIHVLEKPSQTIIIDSLVPYVTGDRIVTVGGTLSGSPIQSKLLANGSLEIEITENIIAADKYTWIFKIPF</sequence>
<comment type="similarity">
    <text evidence="2">Belongs to the glycosyl hydrolase 29 family.</text>
</comment>
<dbReference type="GO" id="GO:0016139">
    <property type="term" value="P:glycoside catabolic process"/>
    <property type="evidence" value="ECO:0007669"/>
    <property type="project" value="TreeGrafter"/>
</dbReference>
<dbReference type="Proteomes" id="UP000315522">
    <property type="component" value="Unassembled WGS sequence"/>
</dbReference>
<evidence type="ECO:0000259" key="7">
    <source>
        <dbReference type="Pfam" id="PF01120"/>
    </source>
</evidence>
<dbReference type="Pfam" id="PF01120">
    <property type="entry name" value="Alpha_L_fucos"/>
    <property type="match status" value="1"/>
</dbReference>
<dbReference type="GO" id="GO:0004560">
    <property type="term" value="F:alpha-L-fucosidase activity"/>
    <property type="evidence" value="ECO:0007669"/>
    <property type="project" value="UniProtKB-EC"/>
</dbReference>
<keyword evidence="5" id="KW-0378">Hydrolase</keyword>
<evidence type="ECO:0000256" key="2">
    <source>
        <dbReference type="ARBA" id="ARBA00007951"/>
    </source>
</evidence>
<dbReference type="SMR" id="A0A559MDU7"/>
<dbReference type="InterPro" id="IPR017853">
    <property type="entry name" value="GH"/>
</dbReference>
<dbReference type="InterPro" id="IPR000933">
    <property type="entry name" value="Glyco_hydro_29"/>
</dbReference>
<keyword evidence="4" id="KW-0732">Signal</keyword>
<evidence type="ECO:0000313" key="8">
    <source>
        <dbReference type="EMBL" id="TVY91149.1"/>
    </source>
</evidence>
<accession>A0A559MDU7</accession>
<comment type="function">
    <text evidence="1">Alpha-L-fucosidase is responsible for hydrolyzing the alpha-1,6-linked fucose joined to the reducing-end N-acetylglucosamine of the carbohydrate moieties of glycoproteins.</text>
</comment>
<dbReference type="EC" id="3.2.1.51" evidence="3"/>
<protein>
    <recommendedName>
        <fullName evidence="3">alpha-L-fucosidase</fullName>
        <ecNumber evidence="3">3.2.1.51</ecNumber>
    </recommendedName>
</protein>
<evidence type="ECO:0000313" key="9">
    <source>
        <dbReference type="Proteomes" id="UP000315522"/>
    </source>
</evidence>
<reference evidence="8 9" key="1">
    <citation type="submission" date="2018-05" db="EMBL/GenBank/DDBJ databases">
        <title>Genome sequencing and assembly of the regulated plant pathogen Lachnellula willkommii and related sister species for the development of diagnostic species identification markers.</title>
        <authorList>
            <person name="Giroux E."/>
            <person name="Bilodeau G."/>
        </authorList>
    </citation>
    <scope>NUCLEOTIDE SEQUENCE [LARGE SCALE GENOMIC DNA]</scope>
    <source>
        <strain evidence="8 9">CBS 172.35</strain>
    </source>
</reference>
<dbReference type="SUPFAM" id="SSF51445">
    <property type="entry name" value="(Trans)glycosidases"/>
    <property type="match status" value="1"/>
</dbReference>
<organism evidence="8 9">
    <name type="scientific">Lachnellula willkommii</name>
    <dbReference type="NCBI Taxonomy" id="215461"/>
    <lineage>
        <taxon>Eukaryota</taxon>
        <taxon>Fungi</taxon>
        <taxon>Dikarya</taxon>
        <taxon>Ascomycota</taxon>
        <taxon>Pezizomycotina</taxon>
        <taxon>Leotiomycetes</taxon>
        <taxon>Helotiales</taxon>
        <taxon>Lachnaceae</taxon>
        <taxon>Lachnellula</taxon>
    </lineage>
</organism>
<dbReference type="InterPro" id="IPR016286">
    <property type="entry name" value="FUC_metazoa-typ"/>
</dbReference>
<dbReference type="SMART" id="SM00812">
    <property type="entry name" value="Alpha_L_fucos"/>
    <property type="match status" value="1"/>
</dbReference>
<dbReference type="PANTHER" id="PTHR10030">
    <property type="entry name" value="ALPHA-L-FUCOSIDASE"/>
    <property type="match status" value="1"/>
</dbReference>
<dbReference type="Gene3D" id="3.20.20.80">
    <property type="entry name" value="Glycosidases"/>
    <property type="match status" value="1"/>
</dbReference>
<keyword evidence="6" id="KW-0326">Glycosidase</keyword>
<dbReference type="GO" id="GO:0006004">
    <property type="term" value="P:fucose metabolic process"/>
    <property type="evidence" value="ECO:0007669"/>
    <property type="project" value="InterPro"/>
</dbReference>
<evidence type="ECO:0000256" key="3">
    <source>
        <dbReference type="ARBA" id="ARBA00012662"/>
    </source>
</evidence>
<dbReference type="PRINTS" id="PR00741">
    <property type="entry name" value="GLHYDRLASE29"/>
</dbReference>
<name>A0A559MDU7_9HELO</name>
<keyword evidence="9" id="KW-1185">Reference proteome</keyword>
<dbReference type="AlphaFoldDB" id="A0A559MDU7"/>
<proteinExistence type="inferred from homology"/>
<comment type="caution">
    <text evidence="8">The sequence shown here is derived from an EMBL/GenBank/DDBJ whole genome shotgun (WGS) entry which is preliminary data.</text>
</comment>
<gene>
    <name evidence="8" type="primary">alfA</name>
    <name evidence="8" type="ORF">LAWI1_G003300</name>
</gene>
<dbReference type="InterPro" id="IPR057739">
    <property type="entry name" value="Glyco_hydro_29_N"/>
</dbReference>
<evidence type="ECO:0000256" key="6">
    <source>
        <dbReference type="ARBA" id="ARBA00023295"/>
    </source>
</evidence>